<dbReference type="InterPro" id="IPR051913">
    <property type="entry name" value="GH2_Domain-Containing"/>
</dbReference>
<dbReference type="Proteomes" id="UP000245391">
    <property type="component" value="Unassembled WGS sequence"/>
</dbReference>
<dbReference type="AlphaFoldDB" id="A0A317EZ38"/>
<dbReference type="Gene3D" id="2.60.40.10">
    <property type="entry name" value="Immunoglobulins"/>
    <property type="match status" value="1"/>
</dbReference>
<dbReference type="SUPFAM" id="SSF51445">
    <property type="entry name" value="(Trans)glycosidases"/>
    <property type="match status" value="1"/>
</dbReference>
<dbReference type="Pfam" id="PF02837">
    <property type="entry name" value="Glyco_hydro_2_N"/>
    <property type="match status" value="1"/>
</dbReference>
<proteinExistence type="inferred from homology"/>
<evidence type="ECO:0000313" key="9">
    <source>
        <dbReference type="Proteomes" id="UP000245391"/>
    </source>
</evidence>
<dbReference type="OrthoDB" id="9801077at2"/>
<accession>A0A317EZ38</accession>
<dbReference type="InterPro" id="IPR013783">
    <property type="entry name" value="Ig-like_fold"/>
</dbReference>
<dbReference type="Gene3D" id="3.20.20.80">
    <property type="entry name" value="Glycosidases"/>
    <property type="match status" value="1"/>
</dbReference>
<evidence type="ECO:0000313" key="8">
    <source>
        <dbReference type="EMBL" id="PWS32240.1"/>
    </source>
</evidence>
<dbReference type="Pfam" id="PF02836">
    <property type="entry name" value="Glyco_hydro_2_C"/>
    <property type="match status" value="1"/>
</dbReference>
<evidence type="ECO:0000259" key="7">
    <source>
        <dbReference type="Pfam" id="PF02837"/>
    </source>
</evidence>
<dbReference type="GO" id="GO:0004553">
    <property type="term" value="F:hydrolase activity, hydrolyzing O-glycosyl compounds"/>
    <property type="evidence" value="ECO:0007669"/>
    <property type="project" value="InterPro"/>
</dbReference>
<protein>
    <submittedName>
        <fullName evidence="8">Glycoside hydrolase family 2</fullName>
    </submittedName>
</protein>
<dbReference type="InterPro" id="IPR006102">
    <property type="entry name" value="Ig-like_GH2"/>
</dbReference>
<feature type="domain" description="Glycoside hydrolase family 2 catalytic" evidence="6">
    <location>
        <begin position="348"/>
        <end position="459"/>
    </location>
</feature>
<evidence type="ECO:0000256" key="1">
    <source>
        <dbReference type="ARBA" id="ARBA00007401"/>
    </source>
</evidence>
<dbReference type="EMBL" id="QGNY01000003">
    <property type="protein sequence ID" value="PWS32240.1"/>
    <property type="molecule type" value="Genomic_DNA"/>
</dbReference>
<reference evidence="9" key="1">
    <citation type="submission" date="2018-05" db="EMBL/GenBank/DDBJ databases">
        <title>Pedobacter paludis sp. nov., isolated from wetland soil.</title>
        <authorList>
            <person name="Zhang Y."/>
        </authorList>
    </citation>
    <scope>NUCLEOTIDE SEQUENCE [LARGE SCALE GENOMIC DNA]</scope>
    <source>
        <strain evidence="9">R-8</strain>
    </source>
</reference>
<dbReference type="GO" id="GO:0005975">
    <property type="term" value="P:carbohydrate metabolic process"/>
    <property type="evidence" value="ECO:0007669"/>
    <property type="project" value="InterPro"/>
</dbReference>
<evidence type="ECO:0000256" key="4">
    <source>
        <dbReference type="SAM" id="SignalP"/>
    </source>
</evidence>
<feature type="domain" description="Glycosyl hydrolases family 2 sugar binding" evidence="7">
    <location>
        <begin position="85"/>
        <end position="208"/>
    </location>
</feature>
<dbReference type="Gene3D" id="2.60.120.260">
    <property type="entry name" value="Galactose-binding domain-like"/>
    <property type="match status" value="1"/>
</dbReference>
<dbReference type="PANTHER" id="PTHR42732:SF2">
    <property type="entry name" value="BETA-MANNOSIDASE"/>
    <property type="match status" value="1"/>
</dbReference>
<evidence type="ECO:0000256" key="2">
    <source>
        <dbReference type="ARBA" id="ARBA00022801"/>
    </source>
</evidence>
<organism evidence="8 9">
    <name type="scientific">Pedobacter paludis</name>
    <dbReference type="NCBI Taxonomy" id="2203212"/>
    <lineage>
        <taxon>Bacteria</taxon>
        <taxon>Pseudomonadati</taxon>
        <taxon>Bacteroidota</taxon>
        <taxon>Sphingobacteriia</taxon>
        <taxon>Sphingobacteriales</taxon>
        <taxon>Sphingobacteriaceae</taxon>
        <taxon>Pedobacter</taxon>
    </lineage>
</organism>
<sequence>MKKISLLLHTIVLLTSSNLWAQANRNTISPQLKTRWTNEVGPESLNAEYPRPQLTRNSWTNLNGQWDYTITKTNEQPTSWQGKILVPYPIESSLSRVKKNLKVDEALWYKRTFNSTLSKGKRLLLHFGAVDQLATVFINGKKAGEHAGGYTAFTFDISDLVKEGNNELTVKVLDPTDRGIYPHGKQVSNPANIYYTASSGIWQTVWLETVPDHYISDIKMTPDIDRGVLYLTVTDKEGNGEGKNGAYTVSVMDKREQVAMLTGQTGKLIEIPIKDAKLWSPSSPHLYDLTIKMGEDEVKSYFGMRKISVARDEQGIERIMLNNKPYFNLGTLDQGFWPDGLYTAPTDEALAFDIKAIKAMGFNTIRKHIKVEPARWYYHADKIGMLVWQDMVNPHQGLPEGAKKAFEQQSRETIDQLKNSPSIVAWVLFNEKWGSYDQQRLTDWIKETDPSRLVNGHSGEILYVNEKLRSPSPNAYVSASMTDVHAYPNPMMPLKQPGKAQVVGEFGGIGVFVPGHQWNTNTAWGYIQEKPAALITKYSMMNLDLQLMRDKGLSGSIYTQPFDVEGEQNGLITYDREIIKIPFEKLREIHAALNPDIGRFEQVNIKEMDLTDPVEKYEKSYRAYLSGHKENSSIVNLAEMAKQSGDNTAVRLLTEDFIKEKNTAFSDEDLRFIYHVSESVSDPGFTVILQQREKLNVLMGGRKADNKIMNALYRDHIEPYATLQNGPDWKTAEEKITPYGTIGKEILLRAKTIHYLNKKDWDSYRPVAREYLKSYAQYLTSNEKHMLEKALDNP</sequence>
<feature type="chain" id="PRO_5016295876" evidence="4">
    <location>
        <begin position="22"/>
        <end position="794"/>
    </location>
</feature>
<keyword evidence="4" id="KW-0732">Signal</keyword>
<keyword evidence="3" id="KW-0326">Glycosidase</keyword>
<feature type="signal peptide" evidence="4">
    <location>
        <begin position="1"/>
        <end position="21"/>
    </location>
</feature>
<dbReference type="Pfam" id="PF00703">
    <property type="entry name" value="Glyco_hydro_2"/>
    <property type="match status" value="1"/>
</dbReference>
<keyword evidence="2 8" id="KW-0378">Hydrolase</keyword>
<dbReference type="PANTHER" id="PTHR42732">
    <property type="entry name" value="BETA-GALACTOSIDASE"/>
    <property type="match status" value="1"/>
</dbReference>
<dbReference type="SUPFAM" id="SSF49785">
    <property type="entry name" value="Galactose-binding domain-like"/>
    <property type="match status" value="1"/>
</dbReference>
<keyword evidence="9" id="KW-1185">Reference proteome</keyword>
<gene>
    <name evidence="8" type="ORF">DF947_10760</name>
</gene>
<evidence type="ECO:0000259" key="5">
    <source>
        <dbReference type="Pfam" id="PF00703"/>
    </source>
</evidence>
<evidence type="ECO:0000259" key="6">
    <source>
        <dbReference type="Pfam" id="PF02836"/>
    </source>
</evidence>
<name>A0A317EZ38_9SPHI</name>
<dbReference type="SUPFAM" id="SSF49303">
    <property type="entry name" value="beta-Galactosidase/glucuronidase domain"/>
    <property type="match status" value="1"/>
</dbReference>
<dbReference type="RefSeq" id="WP_109929687.1">
    <property type="nucleotide sequence ID" value="NZ_QGNY01000003.1"/>
</dbReference>
<evidence type="ECO:0000256" key="3">
    <source>
        <dbReference type="ARBA" id="ARBA00023295"/>
    </source>
</evidence>
<dbReference type="InterPro" id="IPR008979">
    <property type="entry name" value="Galactose-bd-like_sf"/>
</dbReference>
<dbReference type="InterPro" id="IPR006103">
    <property type="entry name" value="Glyco_hydro_2_cat"/>
</dbReference>
<dbReference type="InterPro" id="IPR006104">
    <property type="entry name" value="Glyco_hydro_2_N"/>
</dbReference>
<comment type="caution">
    <text evidence="8">The sequence shown here is derived from an EMBL/GenBank/DDBJ whole genome shotgun (WGS) entry which is preliminary data.</text>
</comment>
<comment type="similarity">
    <text evidence="1">Belongs to the glycosyl hydrolase 2 family.</text>
</comment>
<feature type="domain" description="Glycoside hydrolase family 2 immunoglobulin-like beta-sandwich" evidence="5">
    <location>
        <begin position="214"/>
        <end position="305"/>
    </location>
</feature>
<dbReference type="InterPro" id="IPR036156">
    <property type="entry name" value="Beta-gal/glucu_dom_sf"/>
</dbReference>
<dbReference type="InterPro" id="IPR017853">
    <property type="entry name" value="GH"/>
</dbReference>